<gene>
    <name evidence="2" type="ORF">MPEBLZ_04428</name>
</gene>
<protein>
    <recommendedName>
        <fullName evidence="1">DUF4143 domain-containing protein</fullName>
    </recommendedName>
</protein>
<accession>A0A0P7ZZK4</accession>
<evidence type="ECO:0000313" key="3">
    <source>
        <dbReference type="Proteomes" id="UP000050360"/>
    </source>
</evidence>
<dbReference type="Proteomes" id="UP000050360">
    <property type="component" value="Unassembled WGS sequence"/>
</dbReference>
<dbReference type="AlphaFoldDB" id="A0A0P7ZZK4"/>
<reference evidence="2 3" key="1">
    <citation type="submission" date="2015-09" db="EMBL/GenBank/DDBJ databases">
        <title>A metagenomics-based metabolic model of nitrate-dependent anaerobic oxidation of methane by Methanoperedens-like archaea.</title>
        <authorList>
            <person name="Arshad A."/>
            <person name="Speth D.R."/>
            <person name="De Graaf R.M."/>
            <person name="Op Den Camp H.J."/>
            <person name="Jetten M.S."/>
            <person name="Welte C.U."/>
        </authorList>
    </citation>
    <scope>NUCLEOTIDE SEQUENCE [LARGE SCALE GENOMIC DNA]</scope>
</reference>
<evidence type="ECO:0000313" key="2">
    <source>
        <dbReference type="EMBL" id="KPQ41029.1"/>
    </source>
</evidence>
<feature type="domain" description="DUF4143" evidence="1">
    <location>
        <begin position="3"/>
        <end position="87"/>
    </location>
</feature>
<dbReference type="Pfam" id="PF13635">
    <property type="entry name" value="DUF4143"/>
    <property type="match status" value="1"/>
</dbReference>
<sequence>MKEAFLFFDLTIYSYKVKDQMQYPRKIYCMDPGFINFAGFKFSHDRGRLMENLVAIELQRTKSKSPLIEIFYWKDHQEREVDFVIREGLPVKQLIQVTDASSREDIQKREITGLLRADEEFKCSNLLIITWEYEGEEIVDGRKIVYTPLWKWLLE</sequence>
<comment type="caution">
    <text evidence="2">The sequence shown here is derived from an EMBL/GenBank/DDBJ whole genome shotgun (WGS) entry which is preliminary data.</text>
</comment>
<dbReference type="InterPro" id="IPR025420">
    <property type="entry name" value="DUF4143"/>
</dbReference>
<dbReference type="EMBL" id="LKCM01000460">
    <property type="protein sequence ID" value="KPQ41029.1"/>
    <property type="molecule type" value="Genomic_DNA"/>
</dbReference>
<proteinExistence type="predicted"/>
<name>A0A0P7ZZK4_9EURY</name>
<evidence type="ECO:0000259" key="1">
    <source>
        <dbReference type="Pfam" id="PF13635"/>
    </source>
</evidence>
<organism evidence="2 3">
    <name type="scientific">Candidatus Methanoperedens nitratireducens</name>
    <dbReference type="NCBI Taxonomy" id="1392998"/>
    <lineage>
        <taxon>Archaea</taxon>
        <taxon>Methanobacteriati</taxon>
        <taxon>Methanobacteriota</taxon>
        <taxon>Stenosarchaea group</taxon>
        <taxon>Methanomicrobia</taxon>
        <taxon>Methanosarcinales</taxon>
        <taxon>ANME-2 cluster</taxon>
        <taxon>Candidatus Methanoperedentaceae</taxon>
        <taxon>Candidatus Methanoperedens</taxon>
    </lineage>
</organism>
<dbReference type="PANTHER" id="PTHR33295:SF18">
    <property type="entry name" value="AAA+ ATPASE DOMAIN-CONTAINING PROTEIN"/>
    <property type="match status" value="1"/>
</dbReference>
<dbReference type="PANTHER" id="PTHR33295">
    <property type="entry name" value="ATPASE"/>
    <property type="match status" value="1"/>
</dbReference>